<keyword evidence="1" id="KW-1133">Transmembrane helix</keyword>
<gene>
    <name evidence="2" type="ORF">ACFPM8_17790</name>
</gene>
<dbReference type="Pfam" id="PF16074">
    <property type="entry name" value="PilW"/>
    <property type="match status" value="1"/>
</dbReference>
<evidence type="ECO:0000313" key="2">
    <source>
        <dbReference type="EMBL" id="MFC5475816.1"/>
    </source>
</evidence>
<keyword evidence="3" id="KW-1185">Reference proteome</keyword>
<sequence length="316" mass="33804">MAHRTKQKSAPSARQYRSRPGLSLVELLVAMAIGLTLVLLVTQLYLGSKKAFSLNDDNMRLHQEGSYAMMLMAQNLRQAGFGHLTSASFNADAGWRTDLVNADGSPAQGLRGCDNGFVKSMAPNRNFSCSSAPGMASFEVAYRVSDSLDPASGAGADCNGAGADSVALPPEHPAYAKGRTSVSIARNRFFVATRTGNLAASLYCQGNMNTGAQPVINNVEDMRLIYAVAAAGEVSPLQFLNAAQVDALSADQYENWKRVISVKLCLQIRSNQNVTAEPQQYVDCDGTAKLASDRKLRAVFTRVVTLRNNAAGSLSE</sequence>
<evidence type="ECO:0000313" key="3">
    <source>
        <dbReference type="Proteomes" id="UP001596045"/>
    </source>
</evidence>
<dbReference type="RefSeq" id="WP_378999461.1">
    <property type="nucleotide sequence ID" value="NZ_JBHSMT010000029.1"/>
</dbReference>
<keyword evidence="1" id="KW-0472">Membrane</keyword>
<name>A0ABW0MG18_9BURK</name>
<evidence type="ECO:0000256" key="1">
    <source>
        <dbReference type="SAM" id="Phobius"/>
    </source>
</evidence>
<dbReference type="Pfam" id="PF07963">
    <property type="entry name" value="N_methyl"/>
    <property type="match status" value="1"/>
</dbReference>
<dbReference type="EMBL" id="JBHSMT010000029">
    <property type="protein sequence ID" value="MFC5475816.1"/>
    <property type="molecule type" value="Genomic_DNA"/>
</dbReference>
<protein>
    <submittedName>
        <fullName evidence="2">PilW family protein</fullName>
    </submittedName>
</protein>
<feature type="transmembrane region" description="Helical" evidence="1">
    <location>
        <begin position="21"/>
        <end position="46"/>
    </location>
</feature>
<proteinExistence type="predicted"/>
<dbReference type="InterPro" id="IPR032092">
    <property type="entry name" value="PilW"/>
</dbReference>
<keyword evidence="1" id="KW-0812">Transmembrane</keyword>
<organism evidence="2 3">
    <name type="scientific">Paraherbaspirillum soli</name>
    <dbReference type="NCBI Taxonomy" id="631222"/>
    <lineage>
        <taxon>Bacteria</taxon>
        <taxon>Pseudomonadati</taxon>
        <taxon>Pseudomonadota</taxon>
        <taxon>Betaproteobacteria</taxon>
        <taxon>Burkholderiales</taxon>
        <taxon>Oxalobacteraceae</taxon>
        <taxon>Paraherbaspirillum</taxon>
    </lineage>
</organism>
<dbReference type="InterPro" id="IPR012902">
    <property type="entry name" value="N_methyl_site"/>
</dbReference>
<accession>A0ABW0MG18</accession>
<reference evidence="3" key="1">
    <citation type="journal article" date="2019" name="Int. J. Syst. Evol. Microbiol.">
        <title>The Global Catalogue of Microorganisms (GCM) 10K type strain sequencing project: providing services to taxonomists for standard genome sequencing and annotation.</title>
        <authorList>
            <consortium name="The Broad Institute Genomics Platform"/>
            <consortium name="The Broad Institute Genome Sequencing Center for Infectious Disease"/>
            <person name="Wu L."/>
            <person name="Ma J."/>
        </authorList>
    </citation>
    <scope>NUCLEOTIDE SEQUENCE [LARGE SCALE GENOMIC DNA]</scope>
    <source>
        <strain evidence="3">JCM 17066</strain>
    </source>
</reference>
<comment type="caution">
    <text evidence="2">The sequence shown here is derived from an EMBL/GenBank/DDBJ whole genome shotgun (WGS) entry which is preliminary data.</text>
</comment>
<dbReference type="Proteomes" id="UP001596045">
    <property type="component" value="Unassembled WGS sequence"/>
</dbReference>